<name>A0AAV0TC60_9STRA</name>
<evidence type="ECO:0000313" key="3">
    <source>
        <dbReference type="Proteomes" id="UP001162029"/>
    </source>
</evidence>
<comment type="caution">
    <text evidence="2">The sequence shown here is derived from an EMBL/GenBank/DDBJ whole genome shotgun (WGS) entry which is preliminary data.</text>
</comment>
<organism evidence="2 3">
    <name type="scientific">Peronospora destructor</name>
    <dbReference type="NCBI Taxonomy" id="86335"/>
    <lineage>
        <taxon>Eukaryota</taxon>
        <taxon>Sar</taxon>
        <taxon>Stramenopiles</taxon>
        <taxon>Oomycota</taxon>
        <taxon>Peronosporomycetes</taxon>
        <taxon>Peronosporales</taxon>
        <taxon>Peronosporaceae</taxon>
        <taxon>Peronospora</taxon>
    </lineage>
</organism>
<feature type="coiled-coil region" evidence="1">
    <location>
        <begin position="54"/>
        <end position="88"/>
    </location>
</feature>
<gene>
    <name evidence="2" type="ORF">PDE001_LOCUS2015</name>
</gene>
<keyword evidence="3" id="KW-1185">Reference proteome</keyword>
<keyword evidence="1" id="KW-0175">Coiled coil</keyword>
<accession>A0AAV0TC60</accession>
<dbReference type="EMBL" id="CANTFM010000342">
    <property type="protein sequence ID" value="CAI5719253.1"/>
    <property type="molecule type" value="Genomic_DNA"/>
</dbReference>
<sequence>MSLNCFTGRADVKTESKLEAASKLAEVAFTRLEKSDNMYKCVQEAIKAKRLEKIQELETHLQWLLQQKTQLERDLNVVDKQLEDKKMRLKERKAELLHVV</sequence>
<evidence type="ECO:0000313" key="2">
    <source>
        <dbReference type="EMBL" id="CAI5719253.1"/>
    </source>
</evidence>
<protein>
    <submittedName>
        <fullName evidence="2">Uncharacterized protein</fullName>
    </submittedName>
</protein>
<dbReference type="Proteomes" id="UP001162029">
    <property type="component" value="Unassembled WGS sequence"/>
</dbReference>
<evidence type="ECO:0000256" key="1">
    <source>
        <dbReference type="SAM" id="Coils"/>
    </source>
</evidence>
<proteinExistence type="predicted"/>
<reference evidence="2" key="1">
    <citation type="submission" date="2022-12" db="EMBL/GenBank/DDBJ databases">
        <authorList>
            <person name="Webb A."/>
        </authorList>
    </citation>
    <scope>NUCLEOTIDE SEQUENCE</scope>
    <source>
        <strain evidence="2">Pd1</strain>
    </source>
</reference>
<dbReference type="AlphaFoldDB" id="A0AAV0TC60"/>